<dbReference type="NCBIfam" id="TIGR00731">
    <property type="entry name" value="bL25_bact_ctc"/>
    <property type="match status" value="1"/>
</dbReference>
<evidence type="ECO:0000256" key="4">
    <source>
        <dbReference type="ARBA" id="ARBA00023274"/>
    </source>
</evidence>
<dbReference type="Pfam" id="PF14693">
    <property type="entry name" value="Ribosomal_TL5_C"/>
    <property type="match status" value="1"/>
</dbReference>
<keyword evidence="3 8" id="KW-0689">Ribosomal protein</keyword>
<keyword evidence="2" id="KW-0694">RNA-binding</keyword>
<reference evidence="8" key="1">
    <citation type="submission" date="2024-06" db="EMBL/GenBank/DDBJ databases">
        <title>Diversity, functionality, and evolutionary history of bacterial symbionts in false click beetles (Coleoptera, Throscidae).</title>
        <authorList>
            <person name="Wierz J.C."/>
            <person name="Malm H."/>
            <person name="Kaltenpoth M."/>
            <person name="Engl T."/>
        </authorList>
    </citation>
    <scope>NUCLEOTIDE SEQUENCE</scope>
    <source>
        <strain evidence="8">AspAUS03</strain>
    </source>
</reference>
<dbReference type="AlphaFoldDB" id="A0AAU7QUT3"/>
<evidence type="ECO:0000256" key="5">
    <source>
        <dbReference type="ARBA" id="ARBA00035479"/>
    </source>
</evidence>
<dbReference type="InterPro" id="IPR020056">
    <property type="entry name" value="Rbsml_bL25/Gln-tRNA_synth_N"/>
</dbReference>
<evidence type="ECO:0000259" key="6">
    <source>
        <dbReference type="Pfam" id="PF01386"/>
    </source>
</evidence>
<organism evidence="8">
    <name type="scientific">Candidatus Shikimatogenerans sp. AspAUS03</name>
    <dbReference type="NCBI Taxonomy" id="3158563"/>
    <lineage>
        <taxon>Bacteria</taxon>
        <taxon>Pseudomonadati</taxon>
        <taxon>Bacteroidota</taxon>
        <taxon>Flavobacteriia</taxon>
        <taxon>Flavobacteriales</taxon>
        <taxon>Candidatus Shikimatogenerans</taxon>
    </lineage>
</organism>
<sequence length="185" mass="22225">MNLKILKIIAKKRIIKNNLKPNNYILGILYNKNINKSFYFININNICYNNYNYFYIYYNKKKYLSIIKEIQYHPISDKIIHIDFFNLKKNQIINTKLNIKFIGKPLGVNKGGILEIIKTSINVRGIYKYIPEFLFINIKHLNINDKFYVKNIIRNNDKYFIKESVNNIICYIKNIKKKTVVKNKK</sequence>
<dbReference type="Pfam" id="PF01386">
    <property type="entry name" value="Ribosomal_L25p"/>
    <property type="match status" value="1"/>
</dbReference>
<dbReference type="Gene3D" id="2.40.240.10">
    <property type="entry name" value="Ribosomal Protein L25, Chain P"/>
    <property type="match status" value="1"/>
</dbReference>
<proteinExistence type="predicted"/>
<evidence type="ECO:0000256" key="2">
    <source>
        <dbReference type="ARBA" id="ARBA00022884"/>
    </source>
</evidence>
<dbReference type="InterPro" id="IPR020057">
    <property type="entry name" value="Ribosomal_bL25_b-dom"/>
</dbReference>
<evidence type="ECO:0000259" key="7">
    <source>
        <dbReference type="Pfam" id="PF14693"/>
    </source>
</evidence>
<dbReference type="PANTHER" id="PTHR33284:SF1">
    <property type="entry name" value="RIBOSOMAL PROTEIN L25_GLN-TRNA SYNTHETASE, ANTI-CODON-BINDING DOMAIN-CONTAINING PROTEIN"/>
    <property type="match status" value="1"/>
</dbReference>
<evidence type="ECO:0000256" key="1">
    <source>
        <dbReference type="ARBA" id="ARBA00022730"/>
    </source>
</evidence>
<evidence type="ECO:0000256" key="3">
    <source>
        <dbReference type="ARBA" id="ARBA00022980"/>
    </source>
</evidence>
<dbReference type="InterPro" id="IPR037121">
    <property type="entry name" value="Ribosomal_bL25_C"/>
</dbReference>
<feature type="domain" description="Large ribosomal subunit protein bL25 L25" evidence="6">
    <location>
        <begin position="16"/>
        <end position="84"/>
    </location>
</feature>
<dbReference type="GO" id="GO:0008097">
    <property type="term" value="F:5S rRNA binding"/>
    <property type="evidence" value="ECO:0007669"/>
    <property type="project" value="InterPro"/>
</dbReference>
<dbReference type="EMBL" id="CP157897">
    <property type="protein sequence ID" value="XBT18825.1"/>
    <property type="molecule type" value="Genomic_DNA"/>
</dbReference>
<dbReference type="PANTHER" id="PTHR33284">
    <property type="entry name" value="RIBOSOMAL PROTEIN L25/GLN-TRNA SYNTHETASE, ANTI-CODON-BINDING DOMAIN-CONTAINING PROTEIN"/>
    <property type="match status" value="1"/>
</dbReference>
<dbReference type="GO" id="GO:0003735">
    <property type="term" value="F:structural constituent of ribosome"/>
    <property type="evidence" value="ECO:0007669"/>
    <property type="project" value="InterPro"/>
</dbReference>
<dbReference type="Gene3D" id="2.170.120.20">
    <property type="entry name" value="Ribosomal protein L25, beta domain"/>
    <property type="match status" value="1"/>
</dbReference>
<dbReference type="InterPro" id="IPR020930">
    <property type="entry name" value="Ribosomal_uL5_bac-type"/>
</dbReference>
<dbReference type="GO" id="GO:0022625">
    <property type="term" value="C:cytosolic large ribosomal subunit"/>
    <property type="evidence" value="ECO:0007669"/>
    <property type="project" value="TreeGrafter"/>
</dbReference>
<dbReference type="InterPro" id="IPR011035">
    <property type="entry name" value="Ribosomal_bL25/Gln-tRNA_synth"/>
</dbReference>
<protein>
    <recommendedName>
        <fullName evidence="5">50S ribosomal protein L25</fullName>
    </recommendedName>
</protein>
<accession>A0AAU7QUT3</accession>
<gene>
    <name evidence="8" type="ORF">ABPD24_00720</name>
</gene>
<dbReference type="SUPFAM" id="SSF50715">
    <property type="entry name" value="Ribosomal protein L25-like"/>
    <property type="match status" value="1"/>
</dbReference>
<keyword evidence="1" id="KW-0699">rRNA-binding</keyword>
<feature type="domain" description="Large ribosomal subunit protein bL25 beta" evidence="7">
    <location>
        <begin position="93"/>
        <end position="173"/>
    </location>
</feature>
<dbReference type="InterPro" id="IPR001021">
    <property type="entry name" value="Ribosomal_bL25_long"/>
</dbReference>
<dbReference type="CDD" id="cd00495">
    <property type="entry name" value="Ribosomal_L25_TL5_CTC"/>
    <property type="match status" value="1"/>
</dbReference>
<name>A0AAU7QUT3_9FLAO</name>
<keyword evidence="4" id="KW-0687">Ribonucleoprotein</keyword>
<evidence type="ECO:0000313" key="8">
    <source>
        <dbReference type="EMBL" id="XBT18825.1"/>
    </source>
</evidence>
<dbReference type="GO" id="GO:0006412">
    <property type="term" value="P:translation"/>
    <property type="evidence" value="ECO:0007669"/>
    <property type="project" value="InterPro"/>
</dbReference>
<dbReference type="InterPro" id="IPR029751">
    <property type="entry name" value="Ribosomal_L25_dom"/>
</dbReference>